<dbReference type="AlphaFoldDB" id="A0A2X0M160"/>
<organism evidence="9 10">
    <name type="scientific">Microbotryum silenes-dioicae</name>
    <dbReference type="NCBI Taxonomy" id="796604"/>
    <lineage>
        <taxon>Eukaryota</taxon>
        <taxon>Fungi</taxon>
        <taxon>Dikarya</taxon>
        <taxon>Basidiomycota</taxon>
        <taxon>Pucciniomycotina</taxon>
        <taxon>Microbotryomycetes</taxon>
        <taxon>Microbotryales</taxon>
        <taxon>Microbotryaceae</taxon>
        <taxon>Microbotryum</taxon>
    </lineage>
</organism>
<dbReference type="InterPro" id="IPR043502">
    <property type="entry name" value="DNA/RNA_pol_sf"/>
</dbReference>
<evidence type="ECO:0000256" key="3">
    <source>
        <dbReference type="ARBA" id="ARBA00022722"/>
    </source>
</evidence>
<keyword evidence="2" id="KW-0548">Nucleotidyltransferase</keyword>
<dbReference type="InterPro" id="IPR041373">
    <property type="entry name" value="RT_RNaseH"/>
</dbReference>
<feature type="domain" description="Reverse transcriptase RNase H-like" evidence="8">
    <location>
        <begin position="117"/>
        <end position="193"/>
    </location>
</feature>
<accession>A0A2X0M160</accession>
<reference evidence="9 10" key="1">
    <citation type="submission" date="2016-11" db="EMBL/GenBank/DDBJ databases">
        <authorList>
            <person name="Jaros S."/>
            <person name="Januszkiewicz K."/>
            <person name="Wedrychowicz H."/>
        </authorList>
    </citation>
    <scope>NUCLEOTIDE SEQUENCE [LARGE SCALE GENOMIC DNA]</scope>
</reference>
<dbReference type="EMBL" id="FQNC01000034">
    <property type="protein sequence ID" value="SGY28158.1"/>
    <property type="molecule type" value="Genomic_DNA"/>
</dbReference>
<evidence type="ECO:0000313" key="9">
    <source>
        <dbReference type="EMBL" id="SGY28158.1"/>
    </source>
</evidence>
<dbReference type="PANTHER" id="PTHR37984">
    <property type="entry name" value="PROTEIN CBG26694"/>
    <property type="match status" value="1"/>
</dbReference>
<keyword evidence="1" id="KW-0808">Transferase</keyword>
<dbReference type="CDD" id="cd09274">
    <property type="entry name" value="RNase_HI_RT_Ty3"/>
    <property type="match status" value="1"/>
</dbReference>
<dbReference type="InterPro" id="IPR050951">
    <property type="entry name" value="Retrovirus_Pol_polyprotein"/>
</dbReference>
<protein>
    <submittedName>
        <fullName evidence="9">BQ5605_C083g12989 protein</fullName>
    </submittedName>
</protein>
<evidence type="ECO:0000256" key="5">
    <source>
        <dbReference type="ARBA" id="ARBA00022801"/>
    </source>
</evidence>
<dbReference type="Pfam" id="PF17917">
    <property type="entry name" value="RT_RNaseH"/>
    <property type="match status" value="1"/>
</dbReference>
<evidence type="ECO:0000256" key="4">
    <source>
        <dbReference type="ARBA" id="ARBA00022759"/>
    </source>
</evidence>
<proteinExistence type="predicted"/>
<dbReference type="SUPFAM" id="SSF56672">
    <property type="entry name" value="DNA/RNA polymerases"/>
    <property type="match status" value="1"/>
</dbReference>
<keyword evidence="4" id="KW-0255">Endonuclease</keyword>
<keyword evidence="5" id="KW-0378">Hydrolase</keyword>
<keyword evidence="6" id="KW-0695">RNA-directed DNA polymerase</keyword>
<evidence type="ECO:0000256" key="1">
    <source>
        <dbReference type="ARBA" id="ARBA00022679"/>
    </source>
</evidence>
<dbReference type="GO" id="GO:0016787">
    <property type="term" value="F:hydrolase activity"/>
    <property type="evidence" value="ECO:0007669"/>
    <property type="project" value="UniProtKB-KW"/>
</dbReference>
<evidence type="ECO:0000259" key="8">
    <source>
        <dbReference type="Pfam" id="PF17917"/>
    </source>
</evidence>
<dbReference type="STRING" id="796604.A0A2X0M160"/>
<dbReference type="GO" id="GO:0004519">
    <property type="term" value="F:endonuclease activity"/>
    <property type="evidence" value="ECO:0007669"/>
    <property type="project" value="UniProtKB-KW"/>
</dbReference>
<evidence type="ECO:0000256" key="2">
    <source>
        <dbReference type="ARBA" id="ARBA00022695"/>
    </source>
</evidence>
<keyword evidence="3" id="KW-0540">Nuclease</keyword>
<dbReference type="GO" id="GO:0003964">
    <property type="term" value="F:RNA-directed DNA polymerase activity"/>
    <property type="evidence" value="ECO:0007669"/>
    <property type="project" value="UniProtKB-KW"/>
</dbReference>
<dbReference type="Proteomes" id="UP000249464">
    <property type="component" value="Unassembled WGS sequence"/>
</dbReference>
<feature type="region of interest" description="Disordered" evidence="7">
    <location>
        <begin position="229"/>
        <end position="282"/>
    </location>
</feature>
<sequence>MTLRHYRFYLGSNKSEWFSKSLDSLGAIISDDGIEVDPATFPRHRELDARSPAHLSITLEPITALLAQSTSWRWNEHEQQAFDTVKSLVPATLRPIDGAKVTSGEHKIYLFTDASRAVPTRFFSAKFNGAQLNYHVTDKEFLAVVSACRAFEQHLIGYPFVIVTDHQALRTIKTQKLRQTPRHIRMCLELSRFDFEFEFHCGQEQLPCRFDQVKENELEDMFFDGERHGFTTHGESLPEERPYTSPSPDRLPPVDLPSGPTDDCEAGSPGYYALKTNRKTRT</sequence>
<gene>
    <name evidence="9" type="primary">BQ5605_C083g12989</name>
    <name evidence="9" type="ORF">BQ5605_C083G12989</name>
</gene>
<evidence type="ECO:0000256" key="7">
    <source>
        <dbReference type="SAM" id="MobiDB-lite"/>
    </source>
</evidence>
<dbReference type="PANTHER" id="PTHR37984:SF5">
    <property type="entry name" value="PROTEIN NYNRIN-LIKE"/>
    <property type="match status" value="1"/>
</dbReference>
<evidence type="ECO:0000256" key="6">
    <source>
        <dbReference type="ARBA" id="ARBA00022918"/>
    </source>
</evidence>
<evidence type="ECO:0000313" key="10">
    <source>
        <dbReference type="Proteomes" id="UP000249464"/>
    </source>
</evidence>
<name>A0A2X0M160_9BASI</name>
<keyword evidence="10" id="KW-1185">Reference proteome</keyword>